<dbReference type="Proteomes" id="UP000002421">
    <property type="component" value="Segment"/>
</dbReference>
<dbReference type="KEGG" id="vg:6372396"/>
<accession>B3FJE2</accession>
<gene>
    <name evidence="1" type="ORF">201phi2-1p281</name>
</gene>
<evidence type="ECO:0000313" key="1">
    <source>
        <dbReference type="EMBL" id="ABY63108.1"/>
    </source>
</evidence>
<dbReference type="RefSeq" id="YP_001957003.1">
    <property type="nucleotide sequence ID" value="NC_010821.1"/>
</dbReference>
<dbReference type="EMBL" id="EU197055">
    <property type="protein sequence ID" value="ABY63108.1"/>
    <property type="molecule type" value="Genomic_DNA"/>
</dbReference>
<reference evidence="1 2" key="1">
    <citation type="journal article" date="2008" name="Virology">
        <title>Characterization of Pseudomonas chlororaphis myovirus 201varphi2-1 via genomic sequencing, mass spectrometry, and electron microscopy.</title>
        <authorList>
            <person name="Thomas J.A."/>
            <person name="Rolando M.R."/>
            <person name="Carroll C.A."/>
            <person name="Shen P.S."/>
            <person name="Belnap D.M."/>
            <person name="Weintraub S.T."/>
            <person name="Serwer P."/>
            <person name="Hardies S.C."/>
        </authorList>
    </citation>
    <scope>NUCLEOTIDE SEQUENCE</scope>
</reference>
<proteinExistence type="predicted"/>
<keyword evidence="2" id="KW-1185">Reference proteome</keyword>
<protein>
    <submittedName>
        <fullName evidence="1">Uncharacterized protein</fullName>
    </submittedName>
</protein>
<evidence type="ECO:0000313" key="2">
    <source>
        <dbReference type="Proteomes" id="UP000002421"/>
    </source>
</evidence>
<name>B3FJE2_BP201</name>
<organismHost>
    <name type="scientific">Pseudomonas chlororaphis</name>
    <dbReference type="NCBI Taxonomy" id="587753"/>
</organismHost>
<organism evidence="1 2">
    <name type="scientific">Pseudomonas phage 201phi2-1</name>
    <name type="common">Pseudomonas chlororaphis phage 201phi2-1</name>
    <dbReference type="NCBI Taxonomy" id="198110"/>
    <lineage>
        <taxon>Viruses</taxon>
        <taxon>Duplodnaviria</taxon>
        <taxon>Heunggongvirae</taxon>
        <taxon>Uroviricota</taxon>
        <taxon>Caudoviricetes</taxon>
        <taxon>Chimalliviridae</taxon>
        <taxon>Serwervirus</taxon>
        <taxon>Serwervirus 201phi21</taxon>
    </lineage>
</organism>
<sequence length="163" mass="17845">MRNCPTGYCGDPCLCKGALDHLSRSDAKDMLRLADNRIKAIDAKAASEKHGETLVPYAAIEVVLCALKYNGGIVKCNELLHRVLLTKPTDRIETISGIKSVLLDVEGDPIFKAGNVPETNTRIRFEVLQWGDTVGVSVDCEGGYIQEAYTKLNYTTVFLPEGL</sequence>